<proteinExistence type="predicted"/>
<organism evidence="1">
    <name type="scientific">marine sediment metagenome</name>
    <dbReference type="NCBI Taxonomy" id="412755"/>
    <lineage>
        <taxon>unclassified sequences</taxon>
        <taxon>metagenomes</taxon>
        <taxon>ecological metagenomes</taxon>
    </lineage>
</organism>
<accession>X0W8D9</accession>
<dbReference type="EMBL" id="BARS01036214">
    <property type="protein sequence ID" value="GAG26880.1"/>
    <property type="molecule type" value="Genomic_DNA"/>
</dbReference>
<name>X0W8D9_9ZZZZ</name>
<feature type="non-terminal residue" evidence="1">
    <location>
        <position position="1"/>
    </location>
</feature>
<sequence length="119" mass="12403">AGVHRAQDALLDRMITIKLGHYDRDSEIAIAAAKGGVSSEAARAIVDVVRGARETDAGTVPTVRASIMIARLVSTNGMRMSSSNVAFRQTCLDVLAGGADGDGDPGLEKGLITLIEKHC</sequence>
<evidence type="ECO:0000313" key="1">
    <source>
        <dbReference type="EMBL" id="GAG26880.1"/>
    </source>
</evidence>
<protein>
    <recommendedName>
        <fullName evidence="2">CbbQ/NirQ/NorQ C-terminal domain-containing protein</fullName>
    </recommendedName>
</protein>
<evidence type="ECO:0008006" key="2">
    <source>
        <dbReference type="Google" id="ProtNLM"/>
    </source>
</evidence>
<gene>
    <name evidence="1" type="ORF">S01H1_55693</name>
</gene>
<reference evidence="1" key="1">
    <citation type="journal article" date="2014" name="Front. Microbiol.">
        <title>High frequency of phylogenetically diverse reductive dehalogenase-homologous genes in deep subseafloor sedimentary metagenomes.</title>
        <authorList>
            <person name="Kawai M."/>
            <person name="Futagami T."/>
            <person name="Toyoda A."/>
            <person name="Takaki Y."/>
            <person name="Nishi S."/>
            <person name="Hori S."/>
            <person name="Arai W."/>
            <person name="Tsubouchi T."/>
            <person name="Morono Y."/>
            <person name="Uchiyama I."/>
            <person name="Ito T."/>
            <person name="Fujiyama A."/>
            <person name="Inagaki F."/>
            <person name="Takami H."/>
        </authorList>
    </citation>
    <scope>NUCLEOTIDE SEQUENCE</scope>
    <source>
        <strain evidence="1">Expedition CK06-06</strain>
    </source>
</reference>
<dbReference type="AlphaFoldDB" id="X0W8D9"/>
<comment type="caution">
    <text evidence="1">The sequence shown here is derived from an EMBL/GenBank/DDBJ whole genome shotgun (WGS) entry which is preliminary data.</text>
</comment>